<dbReference type="OrthoDB" id="1908178at2759"/>
<accession>R4XCG5</accession>
<dbReference type="STRING" id="1097556.R4XCG5"/>
<name>R4XCG5_TAPDE</name>
<dbReference type="InterPro" id="IPR051222">
    <property type="entry name" value="PPR/CCM1_RNA-binding"/>
</dbReference>
<reference evidence="3 4" key="1">
    <citation type="journal article" date="2013" name="MBio">
        <title>Genome sequencing of the plant pathogen Taphrina deformans, the causal agent of peach leaf curl.</title>
        <authorList>
            <person name="Cisse O.H."/>
            <person name="Almeida J.M.G.C.F."/>
            <person name="Fonseca A."/>
            <person name="Kumar A.A."/>
            <person name="Salojaervi J."/>
            <person name="Overmyer K."/>
            <person name="Hauser P.M."/>
            <person name="Pagni M."/>
        </authorList>
    </citation>
    <scope>NUCLEOTIDE SEQUENCE [LARGE SCALE GENOMIC DNA]</scope>
    <source>
        <strain evidence="4">PYCC 5710 / ATCC 11124 / CBS 356.35 / IMI 108563 / JCM 9778 / NBRC 8474</strain>
    </source>
</reference>
<protein>
    <recommendedName>
        <fullName evidence="5">Pentatricopeptide repeat protein</fullName>
    </recommendedName>
</protein>
<dbReference type="GO" id="GO:0005739">
    <property type="term" value="C:mitochondrion"/>
    <property type="evidence" value="ECO:0007669"/>
    <property type="project" value="UniProtKB-ARBA"/>
</dbReference>
<dbReference type="Gene3D" id="1.25.40.10">
    <property type="entry name" value="Tetratricopeptide repeat domain"/>
    <property type="match status" value="1"/>
</dbReference>
<comment type="caution">
    <text evidence="3">The sequence shown here is derived from an EMBL/GenBank/DDBJ whole genome shotgun (WGS) entry which is preliminary data.</text>
</comment>
<evidence type="ECO:0008006" key="5">
    <source>
        <dbReference type="Google" id="ProtNLM"/>
    </source>
</evidence>
<dbReference type="AlphaFoldDB" id="R4XCG5"/>
<dbReference type="eggNOG" id="KOG4197">
    <property type="taxonomic scope" value="Eukaryota"/>
</dbReference>
<sequence>MLRYSEVINEMTAQAPPLVPTAAEWTALISFVGRLHKNPSASDVNNCLQIWDEMEGTYAVKADLVTFNVLLDISIKARRWQTVDSLLKEMKSRALHHDRYTWTTLLYGAGLRRDGSEVRRLSRAMLESGEVLDILVINAIISALFRCDESAEAEHLFEHVNRTTIKTAEASSLNHLFDEGVNSSESQRTSLFQQRARMNRAHLRNGETLTHEDTSPRFAFRTPDYLAPDIRTFNMVLGHHCRETGNFARVGELLEAMERRKIPDSIAMFRSLFCGFRCFGRRGKEWKLEKLHYVFQTLLGASEVRLTRELTLEAIQAFAAVGTRDDVEECWQALDEAWQGQGGSPLKRSSRVVRERELALRAAEGIGSTGQTVSRFSKVPVHDRPTVEVDEVPA</sequence>
<keyword evidence="1" id="KW-0677">Repeat</keyword>
<dbReference type="InterPro" id="IPR011990">
    <property type="entry name" value="TPR-like_helical_dom_sf"/>
</dbReference>
<evidence type="ECO:0000313" key="4">
    <source>
        <dbReference type="Proteomes" id="UP000013776"/>
    </source>
</evidence>
<dbReference type="EMBL" id="CAHR02000133">
    <property type="protein sequence ID" value="CCG83286.1"/>
    <property type="molecule type" value="Genomic_DNA"/>
</dbReference>
<dbReference type="Pfam" id="PF13041">
    <property type="entry name" value="PPR_2"/>
    <property type="match status" value="1"/>
</dbReference>
<gene>
    <name evidence="3" type="ORF">TAPDE_003507</name>
</gene>
<dbReference type="PROSITE" id="PS51375">
    <property type="entry name" value="PPR"/>
    <property type="match status" value="1"/>
</dbReference>
<dbReference type="VEuPathDB" id="FungiDB:TAPDE_003507"/>
<feature type="repeat" description="PPR" evidence="2">
    <location>
        <begin position="63"/>
        <end position="97"/>
    </location>
</feature>
<evidence type="ECO:0000256" key="2">
    <source>
        <dbReference type="PROSITE-ProRule" id="PRU00708"/>
    </source>
</evidence>
<dbReference type="InterPro" id="IPR002885">
    <property type="entry name" value="PPR_rpt"/>
</dbReference>
<evidence type="ECO:0000256" key="1">
    <source>
        <dbReference type="ARBA" id="ARBA00022737"/>
    </source>
</evidence>
<dbReference type="PANTHER" id="PTHR47942:SF78">
    <property type="entry name" value="PENTATRICOPEPTIDE REPEAT PROTEIN (AFU_ORTHOLOGUE AFUA_4G07240)"/>
    <property type="match status" value="1"/>
</dbReference>
<evidence type="ECO:0000313" key="3">
    <source>
        <dbReference type="EMBL" id="CCG83286.1"/>
    </source>
</evidence>
<organism evidence="3 4">
    <name type="scientific">Taphrina deformans (strain PYCC 5710 / ATCC 11124 / CBS 356.35 / IMI 108563 / JCM 9778 / NBRC 8474)</name>
    <name type="common">Peach leaf curl fungus</name>
    <name type="synonym">Lalaria deformans</name>
    <dbReference type="NCBI Taxonomy" id="1097556"/>
    <lineage>
        <taxon>Eukaryota</taxon>
        <taxon>Fungi</taxon>
        <taxon>Dikarya</taxon>
        <taxon>Ascomycota</taxon>
        <taxon>Taphrinomycotina</taxon>
        <taxon>Taphrinomycetes</taxon>
        <taxon>Taphrinales</taxon>
        <taxon>Taphrinaceae</taxon>
        <taxon>Taphrina</taxon>
    </lineage>
</organism>
<proteinExistence type="predicted"/>
<keyword evidence="4" id="KW-1185">Reference proteome</keyword>
<dbReference type="Proteomes" id="UP000013776">
    <property type="component" value="Unassembled WGS sequence"/>
</dbReference>
<dbReference type="PANTHER" id="PTHR47942">
    <property type="entry name" value="TETRATRICOPEPTIDE REPEAT (TPR)-LIKE SUPERFAMILY PROTEIN-RELATED"/>
    <property type="match status" value="1"/>
</dbReference>